<name>A0AAE0K0D3_9PEZI</name>
<evidence type="ECO:0000256" key="6">
    <source>
        <dbReference type="SAM" id="Phobius"/>
    </source>
</evidence>
<dbReference type="Pfam" id="PF04479">
    <property type="entry name" value="RTA1"/>
    <property type="match status" value="1"/>
</dbReference>
<organism evidence="7 8">
    <name type="scientific">Podospora didyma</name>
    <dbReference type="NCBI Taxonomy" id="330526"/>
    <lineage>
        <taxon>Eukaryota</taxon>
        <taxon>Fungi</taxon>
        <taxon>Dikarya</taxon>
        <taxon>Ascomycota</taxon>
        <taxon>Pezizomycotina</taxon>
        <taxon>Sordariomycetes</taxon>
        <taxon>Sordariomycetidae</taxon>
        <taxon>Sordariales</taxon>
        <taxon>Podosporaceae</taxon>
        <taxon>Podospora</taxon>
    </lineage>
</organism>
<feature type="region of interest" description="Disordered" evidence="5">
    <location>
        <begin position="309"/>
        <end position="343"/>
    </location>
</feature>
<feature type="transmembrane region" description="Helical" evidence="6">
    <location>
        <begin position="270"/>
        <end position="291"/>
    </location>
</feature>
<dbReference type="PANTHER" id="PTHR31465:SF8">
    <property type="entry name" value="DOMAIN PROTEIN, PUTATIVE (AFU_ORTHOLOGUE AFUA_6G14140)-RELATED"/>
    <property type="match status" value="1"/>
</dbReference>
<feature type="transmembrane region" description="Helical" evidence="6">
    <location>
        <begin position="66"/>
        <end position="87"/>
    </location>
</feature>
<feature type="transmembrane region" description="Helical" evidence="6">
    <location>
        <begin position="229"/>
        <end position="250"/>
    </location>
</feature>
<evidence type="ECO:0000313" key="7">
    <source>
        <dbReference type="EMBL" id="KAK3367758.1"/>
    </source>
</evidence>
<feature type="compositionally biased region" description="Low complexity" evidence="5">
    <location>
        <begin position="312"/>
        <end position="324"/>
    </location>
</feature>
<proteinExistence type="predicted"/>
<sequence length="343" mass="36887">MTTTTPPAGFRPSYETCFEVTQLCSVKYTTLGYYPNQGANIFMTLGFGVAALSTIFFGVWKKTWGYSIAVAAGCILECVGYAGRVQLSSNPWNANAFKTQIVAIVLGPTLVCIGLYLTLRHIVLAVDPKLSRIAPRAYPLIFVPADVSCLIVQAIGGGIAAAAGRDKFSLLQHGNRTIIAGIVLQVVVLMAFGLLSADFLFRASKEFKGGNSTTNRQGAALWANKKFRIFLYAMIGAYTCFLVRCIYRIAEMAGGWGNHIMQDEPSFIVLESFMVLIGSGLLAAFPPGIFFPHMSHSLAIKHSQVSADAADDTAATTPTTTTTPKPEHQAETDSSGEKTTETV</sequence>
<keyword evidence="8" id="KW-1185">Reference proteome</keyword>
<feature type="transmembrane region" description="Helical" evidence="6">
    <location>
        <begin position="140"/>
        <end position="163"/>
    </location>
</feature>
<reference evidence="7" key="2">
    <citation type="submission" date="2023-06" db="EMBL/GenBank/DDBJ databases">
        <authorList>
            <consortium name="Lawrence Berkeley National Laboratory"/>
            <person name="Haridas S."/>
            <person name="Hensen N."/>
            <person name="Bonometti L."/>
            <person name="Westerberg I."/>
            <person name="Brannstrom I.O."/>
            <person name="Guillou S."/>
            <person name="Cros-Aarteil S."/>
            <person name="Calhoun S."/>
            <person name="Kuo A."/>
            <person name="Mondo S."/>
            <person name="Pangilinan J."/>
            <person name="Riley R."/>
            <person name="LaButti K."/>
            <person name="Andreopoulos B."/>
            <person name="Lipzen A."/>
            <person name="Chen C."/>
            <person name="Yanf M."/>
            <person name="Daum C."/>
            <person name="Ng V."/>
            <person name="Clum A."/>
            <person name="Steindorff A."/>
            <person name="Ohm R."/>
            <person name="Martin F."/>
            <person name="Silar P."/>
            <person name="Natvig D."/>
            <person name="Lalanne C."/>
            <person name="Gautier V."/>
            <person name="Ament-velasquez S.L."/>
            <person name="Kruys A."/>
            <person name="Hutchinson M.I."/>
            <person name="Powell A.J."/>
            <person name="Barry K."/>
            <person name="Miller A.N."/>
            <person name="Grigoriev I.V."/>
            <person name="Debuchy R."/>
            <person name="Gladieux P."/>
            <person name="Thoren M.H."/>
            <person name="Johannesson H."/>
        </authorList>
    </citation>
    <scope>NUCLEOTIDE SEQUENCE</scope>
    <source>
        <strain evidence="7">CBS 232.78</strain>
    </source>
</reference>
<evidence type="ECO:0000313" key="8">
    <source>
        <dbReference type="Proteomes" id="UP001285441"/>
    </source>
</evidence>
<evidence type="ECO:0000256" key="2">
    <source>
        <dbReference type="ARBA" id="ARBA00022692"/>
    </source>
</evidence>
<evidence type="ECO:0000256" key="3">
    <source>
        <dbReference type="ARBA" id="ARBA00022989"/>
    </source>
</evidence>
<feature type="transmembrane region" description="Helical" evidence="6">
    <location>
        <begin position="99"/>
        <end position="119"/>
    </location>
</feature>
<dbReference type="PANTHER" id="PTHR31465">
    <property type="entry name" value="PROTEIN RTA1-RELATED"/>
    <property type="match status" value="1"/>
</dbReference>
<accession>A0AAE0K0D3</accession>
<dbReference type="EMBL" id="JAULSW010000011">
    <property type="protein sequence ID" value="KAK3367758.1"/>
    <property type="molecule type" value="Genomic_DNA"/>
</dbReference>
<feature type="transmembrane region" description="Helical" evidence="6">
    <location>
        <begin position="178"/>
        <end position="201"/>
    </location>
</feature>
<evidence type="ECO:0000256" key="5">
    <source>
        <dbReference type="SAM" id="MobiDB-lite"/>
    </source>
</evidence>
<dbReference type="GO" id="GO:0005886">
    <property type="term" value="C:plasma membrane"/>
    <property type="evidence" value="ECO:0007669"/>
    <property type="project" value="TreeGrafter"/>
</dbReference>
<feature type="transmembrane region" description="Helical" evidence="6">
    <location>
        <begin position="41"/>
        <end position="59"/>
    </location>
</feature>
<reference evidence="7" key="1">
    <citation type="journal article" date="2023" name="Mol. Phylogenet. Evol.">
        <title>Genome-scale phylogeny and comparative genomics of the fungal order Sordariales.</title>
        <authorList>
            <person name="Hensen N."/>
            <person name="Bonometti L."/>
            <person name="Westerberg I."/>
            <person name="Brannstrom I.O."/>
            <person name="Guillou S."/>
            <person name="Cros-Aarteil S."/>
            <person name="Calhoun S."/>
            <person name="Haridas S."/>
            <person name="Kuo A."/>
            <person name="Mondo S."/>
            <person name="Pangilinan J."/>
            <person name="Riley R."/>
            <person name="LaButti K."/>
            <person name="Andreopoulos B."/>
            <person name="Lipzen A."/>
            <person name="Chen C."/>
            <person name="Yan M."/>
            <person name="Daum C."/>
            <person name="Ng V."/>
            <person name="Clum A."/>
            <person name="Steindorff A."/>
            <person name="Ohm R.A."/>
            <person name="Martin F."/>
            <person name="Silar P."/>
            <person name="Natvig D.O."/>
            <person name="Lalanne C."/>
            <person name="Gautier V."/>
            <person name="Ament-Velasquez S.L."/>
            <person name="Kruys A."/>
            <person name="Hutchinson M.I."/>
            <person name="Powell A.J."/>
            <person name="Barry K."/>
            <person name="Miller A.N."/>
            <person name="Grigoriev I.V."/>
            <person name="Debuchy R."/>
            <person name="Gladieux P."/>
            <person name="Hiltunen Thoren M."/>
            <person name="Johannesson H."/>
        </authorList>
    </citation>
    <scope>NUCLEOTIDE SEQUENCE</scope>
    <source>
        <strain evidence="7">CBS 232.78</strain>
    </source>
</reference>
<dbReference type="GO" id="GO:0000324">
    <property type="term" value="C:fungal-type vacuole"/>
    <property type="evidence" value="ECO:0007669"/>
    <property type="project" value="TreeGrafter"/>
</dbReference>
<keyword evidence="2 6" id="KW-0812">Transmembrane</keyword>
<keyword evidence="3 6" id="KW-1133">Transmembrane helix</keyword>
<evidence type="ECO:0000256" key="1">
    <source>
        <dbReference type="ARBA" id="ARBA00004141"/>
    </source>
</evidence>
<dbReference type="Proteomes" id="UP001285441">
    <property type="component" value="Unassembled WGS sequence"/>
</dbReference>
<comment type="subcellular location">
    <subcellularLocation>
        <location evidence="1">Membrane</location>
        <topology evidence="1">Multi-pass membrane protein</topology>
    </subcellularLocation>
</comment>
<gene>
    <name evidence="7" type="ORF">B0H63DRAFT_85886</name>
</gene>
<comment type="caution">
    <text evidence="7">The sequence shown here is derived from an EMBL/GenBank/DDBJ whole genome shotgun (WGS) entry which is preliminary data.</text>
</comment>
<evidence type="ECO:0000256" key="4">
    <source>
        <dbReference type="ARBA" id="ARBA00023136"/>
    </source>
</evidence>
<dbReference type="AlphaFoldDB" id="A0AAE0K0D3"/>
<feature type="compositionally biased region" description="Basic and acidic residues" evidence="5">
    <location>
        <begin position="325"/>
        <end position="343"/>
    </location>
</feature>
<keyword evidence="4 6" id="KW-0472">Membrane</keyword>
<protein>
    <submittedName>
        <fullName evidence="7">RTA1 like protein</fullName>
    </submittedName>
</protein>
<dbReference type="InterPro" id="IPR007568">
    <property type="entry name" value="RTA1"/>
</dbReference>